<gene>
    <name evidence="2" type="ORF">M9458_040524</name>
</gene>
<protein>
    <submittedName>
        <fullName evidence="2">Uncharacterized protein</fullName>
    </submittedName>
</protein>
<keyword evidence="3" id="KW-1185">Reference proteome</keyword>
<evidence type="ECO:0000313" key="3">
    <source>
        <dbReference type="Proteomes" id="UP001529510"/>
    </source>
</evidence>
<feature type="compositionally biased region" description="Basic residues" evidence="1">
    <location>
        <begin position="35"/>
        <end position="45"/>
    </location>
</feature>
<accession>A0ABD0NU30</accession>
<feature type="non-terminal residue" evidence="2">
    <location>
        <position position="74"/>
    </location>
</feature>
<reference evidence="2 3" key="1">
    <citation type="submission" date="2024-05" db="EMBL/GenBank/DDBJ databases">
        <title>Genome sequencing and assembly of Indian major carp, Cirrhinus mrigala (Hamilton, 1822).</title>
        <authorList>
            <person name="Mohindra V."/>
            <person name="Chowdhury L.M."/>
            <person name="Lal K."/>
            <person name="Jena J.K."/>
        </authorList>
    </citation>
    <scope>NUCLEOTIDE SEQUENCE [LARGE SCALE GENOMIC DNA]</scope>
    <source>
        <strain evidence="2">CM1030</strain>
        <tissue evidence="2">Blood</tissue>
    </source>
</reference>
<organism evidence="2 3">
    <name type="scientific">Cirrhinus mrigala</name>
    <name type="common">Mrigala</name>
    <dbReference type="NCBI Taxonomy" id="683832"/>
    <lineage>
        <taxon>Eukaryota</taxon>
        <taxon>Metazoa</taxon>
        <taxon>Chordata</taxon>
        <taxon>Craniata</taxon>
        <taxon>Vertebrata</taxon>
        <taxon>Euteleostomi</taxon>
        <taxon>Actinopterygii</taxon>
        <taxon>Neopterygii</taxon>
        <taxon>Teleostei</taxon>
        <taxon>Ostariophysi</taxon>
        <taxon>Cypriniformes</taxon>
        <taxon>Cyprinidae</taxon>
        <taxon>Labeoninae</taxon>
        <taxon>Labeonini</taxon>
        <taxon>Cirrhinus</taxon>
    </lineage>
</organism>
<name>A0ABD0NU30_CIRMR</name>
<comment type="caution">
    <text evidence="2">The sequence shown here is derived from an EMBL/GenBank/DDBJ whole genome shotgun (WGS) entry which is preliminary data.</text>
</comment>
<dbReference type="AlphaFoldDB" id="A0ABD0NU30"/>
<proteinExistence type="predicted"/>
<feature type="region of interest" description="Disordered" evidence="1">
    <location>
        <begin position="1"/>
        <end position="74"/>
    </location>
</feature>
<evidence type="ECO:0000313" key="2">
    <source>
        <dbReference type="EMBL" id="KAL0164771.1"/>
    </source>
</evidence>
<dbReference type="EMBL" id="JAMKFB020000020">
    <property type="protein sequence ID" value="KAL0164771.1"/>
    <property type="molecule type" value="Genomic_DNA"/>
</dbReference>
<feature type="compositionally biased region" description="Basic residues" evidence="1">
    <location>
        <begin position="63"/>
        <end position="74"/>
    </location>
</feature>
<sequence length="74" mass="7969">MSIPAAASVQSGVGEMQSPGAISPAFLPPPSGKVPGRKRGRPPLKRHPEYQSRYPESLPPIKVPKKRGRKPGFK</sequence>
<evidence type="ECO:0000256" key="1">
    <source>
        <dbReference type="SAM" id="MobiDB-lite"/>
    </source>
</evidence>
<dbReference type="Proteomes" id="UP001529510">
    <property type="component" value="Unassembled WGS sequence"/>
</dbReference>